<dbReference type="PROSITE" id="PS50011">
    <property type="entry name" value="PROTEIN_KINASE_DOM"/>
    <property type="match status" value="1"/>
</dbReference>
<evidence type="ECO:0000259" key="5">
    <source>
        <dbReference type="PROSITE" id="PS50011"/>
    </source>
</evidence>
<dbReference type="Pfam" id="PF00069">
    <property type="entry name" value="Pkinase"/>
    <property type="match status" value="1"/>
</dbReference>
<dbReference type="OrthoDB" id="4062651at2759"/>
<dbReference type="InterPro" id="IPR008271">
    <property type="entry name" value="Ser/Thr_kinase_AS"/>
</dbReference>
<feature type="region of interest" description="Disordered" evidence="4">
    <location>
        <begin position="528"/>
        <end position="583"/>
    </location>
</feature>
<dbReference type="SMART" id="SM00220">
    <property type="entry name" value="S_TKc"/>
    <property type="match status" value="1"/>
</dbReference>
<keyword evidence="7" id="KW-1185">Reference proteome</keyword>
<dbReference type="GO" id="GO:0005524">
    <property type="term" value="F:ATP binding"/>
    <property type="evidence" value="ECO:0007669"/>
    <property type="project" value="UniProtKB-UniRule"/>
</dbReference>
<comment type="caution">
    <text evidence="6">The sequence shown here is derived from an EMBL/GenBank/DDBJ whole genome shotgun (WGS) entry which is preliminary data.</text>
</comment>
<dbReference type="InterPro" id="IPR011009">
    <property type="entry name" value="Kinase-like_dom_sf"/>
</dbReference>
<dbReference type="Gene3D" id="1.10.510.10">
    <property type="entry name" value="Transferase(Phosphotransferase) domain 1"/>
    <property type="match status" value="1"/>
</dbReference>
<sequence length="583" mass="67531">MSLIRPPSFFDSENLQKASFWEKPSKDQQHLDQIQPFLKGVFYKRSKKNGVTKKIYLYLDERYLYYLKDNYNIKGVTDMTTLKLELFVNVPPRSVDEKFNLQMNGFKFSKNQRGIDIFTPDDNLYKDWKKVLNYRTIQTTFHDEFMVTKMIGKGSFAKVYLATKKENNLQYAIKAFNKEFMLAQHKGKESLINEIVVMRALHNDHLIHLYEVYETQNSIYFVVDLLAGGELLHRVRGKEHFNERDLRIMTRNMLLALAHLHEKQIMHRDLKPENLLLKTKDNDYEVVVADFGLATFINQEHILFKRCGTPGFVAPEVLQFKEGDPLYGLKCDIFSVGVIFYLLLTGRQPFQGKDYKEILRANKACKIDFQQKELVNISKDALELLQAMLQPDPNNRPSALECLNFSFLKKDGISQQQLQSSINLRNYEVDFVYNVRNKVMDSQELTGSMQLQQGHNSGITGQTNTIGSLGCLSSSSLVDNQRNVPTPQQSKFAKQYSIDTKIQEEGLSPSAQSVDKKKSGKDFYKMAIQNNIYKQPNSQKEERKKDNESDQDIGQEDTGLSRTIDKMNFQNVLRHAPSKEDYK</sequence>
<dbReference type="EMBL" id="LDAU01000003">
    <property type="protein sequence ID" value="KRX11222.1"/>
    <property type="molecule type" value="Genomic_DNA"/>
</dbReference>
<dbReference type="GO" id="GO:0044773">
    <property type="term" value="P:mitotic DNA damage checkpoint signaling"/>
    <property type="evidence" value="ECO:0007669"/>
    <property type="project" value="TreeGrafter"/>
</dbReference>
<dbReference type="InterPro" id="IPR000719">
    <property type="entry name" value="Prot_kinase_dom"/>
</dbReference>
<dbReference type="GO" id="GO:0005634">
    <property type="term" value="C:nucleus"/>
    <property type="evidence" value="ECO:0007669"/>
    <property type="project" value="TreeGrafter"/>
</dbReference>
<dbReference type="Proteomes" id="UP000054937">
    <property type="component" value="Unassembled WGS sequence"/>
</dbReference>
<dbReference type="InterPro" id="IPR017441">
    <property type="entry name" value="Protein_kinase_ATP_BS"/>
</dbReference>
<dbReference type="PROSITE" id="PS00108">
    <property type="entry name" value="PROTEIN_KINASE_ST"/>
    <property type="match status" value="1"/>
</dbReference>
<dbReference type="SUPFAM" id="SSF50729">
    <property type="entry name" value="PH domain-like"/>
    <property type="match status" value="1"/>
</dbReference>
<feature type="compositionally biased region" description="Basic and acidic residues" evidence="4">
    <location>
        <begin position="539"/>
        <end position="548"/>
    </location>
</feature>
<keyword evidence="6" id="KW-0418">Kinase</keyword>
<proteinExistence type="predicted"/>
<evidence type="ECO:0000256" key="1">
    <source>
        <dbReference type="ARBA" id="ARBA00022741"/>
    </source>
</evidence>
<accession>A0A0V0R9Q7</accession>
<organism evidence="6 7">
    <name type="scientific">Pseudocohnilembus persalinus</name>
    <name type="common">Ciliate</name>
    <dbReference type="NCBI Taxonomy" id="266149"/>
    <lineage>
        <taxon>Eukaryota</taxon>
        <taxon>Sar</taxon>
        <taxon>Alveolata</taxon>
        <taxon>Ciliophora</taxon>
        <taxon>Intramacronucleata</taxon>
        <taxon>Oligohymenophorea</taxon>
        <taxon>Scuticociliatia</taxon>
        <taxon>Philasterida</taxon>
        <taxon>Pseudocohnilembidae</taxon>
        <taxon>Pseudocohnilembus</taxon>
    </lineage>
</organism>
<gene>
    <name evidence="6" type="ORF">PPERSA_07747</name>
</gene>
<dbReference type="PANTHER" id="PTHR44167:SF18">
    <property type="entry name" value="PROTEIN KINASE DOMAIN-CONTAINING PROTEIN"/>
    <property type="match status" value="1"/>
</dbReference>
<protein>
    <submittedName>
        <fullName evidence="6">Protein kinase-like domain</fullName>
    </submittedName>
</protein>
<evidence type="ECO:0000313" key="7">
    <source>
        <dbReference type="Proteomes" id="UP000054937"/>
    </source>
</evidence>
<dbReference type="PANTHER" id="PTHR44167">
    <property type="entry name" value="OVARIAN-SPECIFIC SERINE/THREONINE-PROTEIN KINASE LOK-RELATED"/>
    <property type="match status" value="1"/>
</dbReference>
<dbReference type="PROSITE" id="PS00107">
    <property type="entry name" value="PROTEIN_KINASE_ATP"/>
    <property type="match status" value="1"/>
</dbReference>
<keyword evidence="2 3" id="KW-0067">ATP-binding</keyword>
<dbReference type="OMA" id="EHGVMIR"/>
<reference evidence="6 7" key="1">
    <citation type="journal article" date="2015" name="Sci. Rep.">
        <title>Genome of the facultative scuticociliatosis pathogen Pseudocohnilembus persalinus provides insight into its virulence through horizontal gene transfer.</title>
        <authorList>
            <person name="Xiong J."/>
            <person name="Wang G."/>
            <person name="Cheng J."/>
            <person name="Tian M."/>
            <person name="Pan X."/>
            <person name="Warren A."/>
            <person name="Jiang C."/>
            <person name="Yuan D."/>
            <person name="Miao W."/>
        </authorList>
    </citation>
    <scope>NUCLEOTIDE SEQUENCE [LARGE SCALE GENOMIC DNA]</scope>
    <source>
        <strain evidence="6">36N120E</strain>
    </source>
</reference>
<evidence type="ECO:0000256" key="2">
    <source>
        <dbReference type="ARBA" id="ARBA00022840"/>
    </source>
</evidence>
<dbReference type="AlphaFoldDB" id="A0A0V0R9Q7"/>
<feature type="compositionally biased region" description="Polar residues" evidence="4">
    <location>
        <begin position="528"/>
        <end position="538"/>
    </location>
</feature>
<dbReference type="FunFam" id="1.10.510.10:FF:000945">
    <property type="entry name" value="Uncharacterized protein"/>
    <property type="match status" value="1"/>
</dbReference>
<dbReference type="SUPFAM" id="SSF56112">
    <property type="entry name" value="Protein kinase-like (PK-like)"/>
    <property type="match status" value="1"/>
</dbReference>
<evidence type="ECO:0000256" key="3">
    <source>
        <dbReference type="PROSITE-ProRule" id="PRU10141"/>
    </source>
</evidence>
<name>A0A0V0R9Q7_PSEPJ</name>
<evidence type="ECO:0000313" key="6">
    <source>
        <dbReference type="EMBL" id="KRX11222.1"/>
    </source>
</evidence>
<dbReference type="Gene3D" id="3.30.200.20">
    <property type="entry name" value="Phosphorylase Kinase, domain 1"/>
    <property type="match status" value="1"/>
</dbReference>
<feature type="binding site" evidence="3">
    <location>
        <position position="174"/>
    </location>
    <ligand>
        <name>ATP</name>
        <dbReference type="ChEBI" id="CHEBI:30616"/>
    </ligand>
</feature>
<dbReference type="CDD" id="cd05117">
    <property type="entry name" value="STKc_CAMK"/>
    <property type="match status" value="1"/>
</dbReference>
<evidence type="ECO:0000256" key="4">
    <source>
        <dbReference type="SAM" id="MobiDB-lite"/>
    </source>
</evidence>
<keyword evidence="6" id="KW-0808">Transferase</keyword>
<dbReference type="InParanoid" id="A0A0V0R9Q7"/>
<feature type="domain" description="Protein kinase" evidence="5">
    <location>
        <begin position="145"/>
        <end position="408"/>
    </location>
</feature>
<dbReference type="GO" id="GO:0004674">
    <property type="term" value="F:protein serine/threonine kinase activity"/>
    <property type="evidence" value="ECO:0007669"/>
    <property type="project" value="TreeGrafter"/>
</dbReference>
<keyword evidence="1 3" id="KW-0547">Nucleotide-binding</keyword>
<dbReference type="GO" id="GO:0005737">
    <property type="term" value="C:cytoplasm"/>
    <property type="evidence" value="ECO:0007669"/>
    <property type="project" value="TreeGrafter"/>
</dbReference>